<feature type="domain" description="Phosphoribosyltransferase" evidence="7">
    <location>
        <begin position="64"/>
        <end position="150"/>
    </location>
</feature>
<feature type="binding site" description="in other chain" evidence="6">
    <location>
        <begin position="120"/>
        <end position="128"/>
    </location>
    <ligand>
        <name>5-phospho-alpha-D-ribose 1-diphosphate</name>
        <dbReference type="ChEBI" id="CHEBI:58017"/>
        <note>ligand shared between dimeric partners</note>
    </ligand>
</feature>
<evidence type="ECO:0000256" key="4">
    <source>
        <dbReference type="ARBA" id="ARBA00022679"/>
    </source>
</evidence>
<keyword evidence="6" id="KW-0460">Magnesium</keyword>
<comment type="caution">
    <text evidence="8">The sequence shown here is derived from an EMBL/GenBank/DDBJ whole genome shotgun (WGS) entry which is preliminary data.</text>
</comment>
<organism evidence="8 9">
    <name type="scientific">Fictibacillus barbaricus</name>
    <dbReference type="NCBI Taxonomy" id="182136"/>
    <lineage>
        <taxon>Bacteria</taxon>
        <taxon>Bacillati</taxon>
        <taxon>Bacillota</taxon>
        <taxon>Bacilli</taxon>
        <taxon>Bacillales</taxon>
        <taxon>Fictibacillaceae</taxon>
        <taxon>Fictibacillus</taxon>
    </lineage>
</organism>
<dbReference type="Pfam" id="PF00156">
    <property type="entry name" value="Pribosyltran"/>
    <property type="match status" value="1"/>
</dbReference>
<keyword evidence="4 6" id="KW-0808">Transferase</keyword>
<comment type="cofactor">
    <cofactor evidence="6">
        <name>Mg(2+)</name>
        <dbReference type="ChEBI" id="CHEBI:18420"/>
    </cofactor>
</comment>
<dbReference type="NCBIfam" id="TIGR00336">
    <property type="entry name" value="pyrE"/>
    <property type="match status" value="1"/>
</dbReference>
<dbReference type="PANTHER" id="PTHR19278">
    <property type="entry name" value="OROTATE PHOSPHORIBOSYLTRANSFERASE"/>
    <property type="match status" value="1"/>
</dbReference>
<keyword evidence="5 6" id="KW-0665">Pyrimidine biosynthesis</keyword>
<dbReference type="PANTHER" id="PTHR19278:SF9">
    <property type="entry name" value="URIDINE 5'-MONOPHOSPHATE SYNTHASE"/>
    <property type="match status" value="1"/>
</dbReference>
<feature type="binding site" evidence="6">
    <location>
        <position position="100"/>
    </location>
    <ligand>
        <name>5-phospho-alpha-D-ribose 1-diphosphate</name>
        <dbReference type="ChEBI" id="CHEBI:58017"/>
        <note>ligand shared between dimeric partners</note>
    </ligand>
</feature>
<reference evidence="8 9" key="1">
    <citation type="submission" date="2023-07" db="EMBL/GenBank/DDBJ databases">
        <title>Sorghum-associated microbial communities from plants grown in Nebraska, USA.</title>
        <authorList>
            <person name="Schachtman D."/>
        </authorList>
    </citation>
    <scope>NUCLEOTIDE SEQUENCE [LARGE SCALE GENOMIC DNA]</scope>
    <source>
        <strain evidence="8 9">BE211</strain>
    </source>
</reference>
<evidence type="ECO:0000256" key="3">
    <source>
        <dbReference type="ARBA" id="ARBA00022676"/>
    </source>
</evidence>
<comment type="subunit">
    <text evidence="6">Homodimer.</text>
</comment>
<evidence type="ECO:0000313" key="9">
    <source>
        <dbReference type="Proteomes" id="UP001258181"/>
    </source>
</evidence>
<comment type="function">
    <text evidence="6">Catalyzes the transfer of a ribosyl phosphate group from 5-phosphoribose 1-diphosphate to orotate, leading to the formation of orotidine monophosphate (OMP).</text>
</comment>
<comment type="pathway">
    <text evidence="1 6">Pyrimidine metabolism; UMP biosynthesis via de novo pathway; UMP from orotate: step 1/2.</text>
</comment>
<evidence type="ECO:0000313" key="8">
    <source>
        <dbReference type="EMBL" id="MDR7074504.1"/>
    </source>
</evidence>
<dbReference type="Gene3D" id="3.40.50.2020">
    <property type="match status" value="1"/>
</dbReference>
<feature type="binding site" evidence="6">
    <location>
        <position position="98"/>
    </location>
    <ligand>
        <name>5-phospho-alpha-D-ribose 1-diphosphate</name>
        <dbReference type="ChEBI" id="CHEBI:58017"/>
        <note>ligand shared between dimeric partners</note>
    </ligand>
</feature>
<evidence type="ECO:0000259" key="7">
    <source>
        <dbReference type="Pfam" id="PF00156"/>
    </source>
</evidence>
<dbReference type="SUPFAM" id="SSF53271">
    <property type="entry name" value="PRTase-like"/>
    <property type="match status" value="1"/>
</dbReference>
<protein>
    <recommendedName>
        <fullName evidence="2 6">Orotate phosphoribosyltransferase</fullName>
        <shortName evidence="6">OPRT</shortName>
        <shortName evidence="6">OPRTase</shortName>
        <ecNumber evidence="2 6">2.4.2.10</ecNumber>
    </recommendedName>
</protein>
<dbReference type="InterPro" id="IPR029057">
    <property type="entry name" value="PRTase-like"/>
</dbReference>
<proteinExistence type="inferred from homology"/>
<dbReference type="CDD" id="cd06223">
    <property type="entry name" value="PRTases_typeI"/>
    <property type="match status" value="1"/>
</dbReference>
<dbReference type="InterPro" id="IPR023031">
    <property type="entry name" value="OPRT"/>
</dbReference>
<comment type="caution">
    <text evidence="6">Lacks conserved residue(s) required for the propagation of feature annotation.</text>
</comment>
<evidence type="ECO:0000256" key="2">
    <source>
        <dbReference type="ARBA" id="ARBA00011971"/>
    </source>
</evidence>
<dbReference type="InterPro" id="IPR000836">
    <property type="entry name" value="PRTase_dom"/>
</dbReference>
<dbReference type="Proteomes" id="UP001258181">
    <property type="component" value="Unassembled WGS sequence"/>
</dbReference>
<dbReference type="EC" id="2.4.2.10" evidence="2 6"/>
<dbReference type="HAMAP" id="MF_01208">
    <property type="entry name" value="PyrE"/>
    <property type="match status" value="1"/>
</dbReference>
<feature type="binding site" evidence="6">
    <location>
        <position position="124"/>
    </location>
    <ligand>
        <name>orotate</name>
        <dbReference type="ChEBI" id="CHEBI:30839"/>
    </ligand>
</feature>
<feature type="binding site" evidence="6">
    <location>
        <position position="94"/>
    </location>
    <ligand>
        <name>5-phospho-alpha-D-ribose 1-diphosphate</name>
        <dbReference type="ChEBI" id="CHEBI:58017"/>
        <note>ligand shared between dimeric partners</note>
    </ligand>
</feature>
<dbReference type="EMBL" id="JAVDWA010000008">
    <property type="protein sequence ID" value="MDR7074504.1"/>
    <property type="molecule type" value="Genomic_DNA"/>
</dbReference>
<evidence type="ECO:0000256" key="1">
    <source>
        <dbReference type="ARBA" id="ARBA00004889"/>
    </source>
</evidence>
<accession>A0ABU1U4W1</accession>
<gene>
    <name evidence="6" type="primary">pyrE</name>
    <name evidence="8" type="ORF">J2X07_003501</name>
</gene>
<sequence>MKTTIAHQLLNIKAVSLSPEEPFTWSSGMKSPIYCDNRLILAYPEFRSQVAEELVSLIKSHYPDIDLVAGTATAGIPHAAFVAEKMQLPMCYVRSSAKSHGKGKQIEGLAENSKRAVVIEDLISTGKSSIQACQALRESGIEVAGVVGIFSYGLQKAEEAFKNEGLSFQTATNFSTLIKEAEKGGTISNRGLSLLNDWQKDPENWETANISK</sequence>
<keyword evidence="9" id="KW-1185">Reference proteome</keyword>
<keyword evidence="3 6" id="KW-0328">Glycosyltransferase</keyword>
<evidence type="ECO:0000256" key="5">
    <source>
        <dbReference type="ARBA" id="ARBA00022975"/>
    </source>
</evidence>
<evidence type="ECO:0000256" key="6">
    <source>
        <dbReference type="HAMAP-Rule" id="MF_01208"/>
    </source>
</evidence>
<dbReference type="InterPro" id="IPR004467">
    <property type="entry name" value="Or_phspho_trans_dom"/>
</dbReference>
<dbReference type="RefSeq" id="WP_310261558.1">
    <property type="nucleotide sequence ID" value="NZ_JAVDWA010000008.1"/>
</dbReference>
<comment type="similarity">
    <text evidence="6">Belongs to the purine/pyrimidine phosphoribosyltransferase family. PyrE subfamily.</text>
</comment>
<dbReference type="GO" id="GO:0004588">
    <property type="term" value="F:orotate phosphoribosyltransferase activity"/>
    <property type="evidence" value="ECO:0007669"/>
    <property type="project" value="UniProtKB-EC"/>
</dbReference>
<comment type="catalytic activity">
    <reaction evidence="6">
        <text>orotidine 5'-phosphate + diphosphate = orotate + 5-phospho-alpha-D-ribose 1-diphosphate</text>
        <dbReference type="Rhea" id="RHEA:10380"/>
        <dbReference type="ChEBI" id="CHEBI:30839"/>
        <dbReference type="ChEBI" id="CHEBI:33019"/>
        <dbReference type="ChEBI" id="CHEBI:57538"/>
        <dbReference type="ChEBI" id="CHEBI:58017"/>
        <dbReference type="EC" id="2.4.2.10"/>
    </reaction>
</comment>
<name>A0ABU1U4W1_9BACL</name>